<dbReference type="PANTHER" id="PTHR33204">
    <property type="entry name" value="TRANSCRIPTIONAL REGULATOR, MARR FAMILY"/>
    <property type="match status" value="1"/>
</dbReference>
<dbReference type="SUPFAM" id="SSF46785">
    <property type="entry name" value="Winged helix' DNA-binding domain"/>
    <property type="match status" value="1"/>
</dbReference>
<evidence type="ECO:0000256" key="3">
    <source>
        <dbReference type="ARBA" id="ARBA00023163"/>
    </source>
</evidence>
<reference evidence="5" key="1">
    <citation type="submission" date="2011-09" db="EMBL/GenBank/DDBJ databases">
        <title>The permanent draft genome of Mucilaginibacter paludis DSM 18603.</title>
        <authorList>
            <consortium name="US DOE Joint Genome Institute (JGI-PGF)"/>
            <person name="Lucas S."/>
            <person name="Han J."/>
            <person name="Lapidus A."/>
            <person name="Bruce D."/>
            <person name="Goodwin L."/>
            <person name="Pitluck S."/>
            <person name="Peters L."/>
            <person name="Kyrpides N."/>
            <person name="Mavromatis K."/>
            <person name="Ivanova N."/>
            <person name="Mikhailova N."/>
            <person name="Held B."/>
            <person name="Detter J.C."/>
            <person name="Tapia R."/>
            <person name="Han C."/>
            <person name="Land M."/>
            <person name="Hauser L."/>
            <person name="Markowitz V."/>
            <person name="Cheng J.-F."/>
            <person name="Hugenholtz P."/>
            <person name="Woyke T."/>
            <person name="Wu D."/>
            <person name="Tindall B."/>
            <person name="Brambilla E."/>
            <person name="Klenk H.-P."/>
            <person name="Eisen J.A."/>
        </authorList>
    </citation>
    <scope>NUCLEOTIDE SEQUENCE [LARGE SCALE GENOMIC DNA]</scope>
    <source>
        <strain evidence="5">DSM 18603</strain>
    </source>
</reference>
<keyword evidence="6" id="KW-1185">Reference proteome</keyword>
<dbReference type="RefSeq" id="WP_008510963.1">
    <property type="nucleotide sequence ID" value="NZ_CM001403.1"/>
</dbReference>
<protein>
    <submittedName>
        <fullName evidence="5">Transcriptional regulator, HxlR family</fullName>
    </submittedName>
</protein>
<dbReference type="Pfam" id="PF01638">
    <property type="entry name" value="HxlR"/>
    <property type="match status" value="1"/>
</dbReference>
<evidence type="ECO:0000256" key="2">
    <source>
        <dbReference type="ARBA" id="ARBA00023125"/>
    </source>
</evidence>
<dbReference type="Gene3D" id="1.10.10.10">
    <property type="entry name" value="Winged helix-like DNA-binding domain superfamily/Winged helix DNA-binding domain"/>
    <property type="match status" value="1"/>
</dbReference>
<gene>
    <name evidence="5" type="ORF">Mucpa_5583</name>
</gene>
<dbReference type="EMBL" id="CM001403">
    <property type="protein sequence ID" value="EHQ29652.1"/>
    <property type="molecule type" value="Genomic_DNA"/>
</dbReference>
<dbReference type="GO" id="GO:0003677">
    <property type="term" value="F:DNA binding"/>
    <property type="evidence" value="ECO:0007669"/>
    <property type="project" value="UniProtKB-KW"/>
</dbReference>
<dbReference type="InterPro" id="IPR036388">
    <property type="entry name" value="WH-like_DNA-bd_sf"/>
</dbReference>
<keyword evidence="1" id="KW-0805">Transcription regulation</keyword>
<evidence type="ECO:0000313" key="5">
    <source>
        <dbReference type="EMBL" id="EHQ29652.1"/>
    </source>
</evidence>
<dbReference type="eggNOG" id="COG1733">
    <property type="taxonomic scope" value="Bacteria"/>
</dbReference>
<dbReference type="InterPro" id="IPR036390">
    <property type="entry name" value="WH_DNA-bd_sf"/>
</dbReference>
<keyword evidence="2" id="KW-0238">DNA-binding</keyword>
<dbReference type="STRING" id="714943.Mucpa_5583"/>
<sequence length="132" mass="14954">MEKVTSDYVSLDDCEKRIRAIDDTMDILNGKWKISILSRLLYKPLRYSELLKAVSGISGKMLSRELQELEMNGLINRIVASTKPLSVSYEVTAYGLSLKVVADSIADWGLKHRAQIIKSGKFVLENEVKDQY</sequence>
<dbReference type="Proteomes" id="UP000002774">
    <property type="component" value="Chromosome"/>
</dbReference>
<evidence type="ECO:0000259" key="4">
    <source>
        <dbReference type="PROSITE" id="PS51118"/>
    </source>
</evidence>
<dbReference type="InterPro" id="IPR002577">
    <property type="entry name" value="HTH_HxlR"/>
</dbReference>
<organism evidence="5 6">
    <name type="scientific">Mucilaginibacter paludis DSM 18603</name>
    <dbReference type="NCBI Taxonomy" id="714943"/>
    <lineage>
        <taxon>Bacteria</taxon>
        <taxon>Pseudomonadati</taxon>
        <taxon>Bacteroidota</taxon>
        <taxon>Sphingobacteriia</taxon>
        <taxon>Sphingobacteriales</taxon>
        <taxon>Sphingobacteriaceae</taxon>
        <taxon>Mucilaginibacter</taxon>
    </lineage>
</organism>
<dbReference type="PANTHER" id="PTHR33204:SF29">
    <property type="entry name" value="TRANSCRIPTIONAL REGULATOR"/>
    <property type="match status" value="1"/>
</dbReference>
<dbReference type="OrthoDB" id="769662at2"/>
<feature type="domain" description="HTH hxlR-type" evidence="4">
    <location>
        <begin position="14"/>
        <end position="117"/>
    </location>
</feature>
<name>H1Y117_9SPHI</name>
<keyword evidence="3" id="KW-0804">Transcription</keyword>
<evidence type="ECO:0000256" key="1">
    <source>
        <dbReference type="ARBA" id="ARBA00023015"/>
    </source>
</evidence>
<dbReference type="AlphaFoldDB" id="H1Y117"/>
<evidence type="ECO:0000313" key="6">
    <source>
        <dbReference type="Proteomes" id="UP000002774"/>
    </source>
</evidence>
<dbReference type="HOGENOM" id="CLU_111585_5_2_10"/>
<dbReference type="PROSITE" id="PS51118">
    <property type="entry name" value="HTH_HXLR"/>
    <property type="match status" value="1"/>
</dbReference>
<accession>H1Y117</accession>
<proteinExistence type="predicted"/>